<dbReference type="InterPro" id="IPR036291">
    <property type="entry name" value="NAD(P)-bd_dom_sf"/>
</dbReference>
<evidence type="ECO:0000313" key="2">
    <source>
        <dbReference type="Proteomes" id="UP000307440"/>
    </source>
</evidence>
<name>A0A5C3L5A2_COPMA</name>
<dbReference type="SUPFAM" id="SSF51735">
    <property type="entry name" value="NAD(P)-binding Rossmann-fold domains"/>
    <property type="match status" value="1"/>
</dbReference>
<dbReference type="PANTHER" id="PTHR40129:SF2">
    <property type="entry name" value="KETOPANTOATE REDUCTASE N-TERMINAL DOMAIN-CONTAINING PROTEIN"/>
    <property type="match status" value="1"/>
</dbReference>
<sequence>MVTKSPTSVPVTEHLDTTRRGSAVDILILGAGWTSTFLEPLCDNRSISYAATTRDGRNGTIKFAFDPSGDSGNLGEYEVLPDAQTVLITFPITKPGGSELLVKSYYESREESRRESIAKQVQFIQLGTTGIWDGQRNAKAKGEPLKAVENKWYDRKSPFQPTDRAKEEEELLKLSNAPHAYARGTAVLNLAGLWGGPRSPKNWVKRVAPTKEALKLKGSVHLIHGIDVARVIVALHDQFDKAKGQRWIVNDGRVYDWWDLASAWGDGDGDGTCALWVRELMEEAHVRGLPRSADTLGRAFDSQDLWRTFGLTPEKTLFSI</sequence>
<organism evidence="1 2">
    <name type="scientific">Coprinopsis marcescibilis</name>
    <name type="common">Agaric fungus</name>
    <name type="synonym">Psathyrella marcescibilis</name>
    <dbReference type="NCBI Taxonomy" id="230819"/>
    <lineage>
        <taxon>Eukaryota</taxon>
        <taxon>Fungi</taxon>
        <taxon>Dikarya</taxon>
        <taxon>Basidiomycota</taxon>
        <taxon>Agaricomycotina</taxon>
        <taxon>Agaricomycetes</taxon>
        <taxon>Agaricomycetidae</taxon>
        <taxon>Agaricales</taxon>
        <taxon>Agaricineae</taxon>
        <taxon>Psathyrellaceae</taxon>
        <taxon>Coprinopsis</taxon>
    </lineage>
</organism>
<proteinExistence type="predicted"/>
<evidence type="ECO:0008006" key="3">
    <source>
        <dbReference type="Google" id="ProtNLM"/>
    </source>
</evidence>
<evidence type="ECO:0000313" key="1">
    <source>
        <dbReference type="EMBL" id="TFK27878.1"/>
    </source>
</evidence>
<accession>A0A5C3L5A2</accession>
<dbReference type="Gene3D" id="3.40.50.720">
    <property type="entry name" value="NAD(P)-binding Rossmann-like Domain"/>
    <property type="match status" value="1"/>
</dbReference>
<dbReference type="PANTHER" id="PTHR40129">
    <property type="entry name" value="KETOPANTOATE REDUCTASE N-TERMINAL DOMAIN-CONTAINING PROTEIN"/>
    <property type="match status" value="1"/>
</dbReference>
<protein>
    <recommendedName>
        <fullName evidence="3">NAD(P)-binding protein</fullName>
    </recommendedName>
</protein>
<dbReference type="Proteomes" id="UP000307440">
    <property type="component" value="Unassembled WGS sequence"/>
</dbReference>
<dbReference type="OrthoDB" id="674948at2759"/>
<keyword evidence="2" id="KW-1185">Reference proteome</keyword>
<gene>
    <name evidence="1" type="ORF">FA15DRAFT_665897</name>
</gene>
<reference evidence="1 2" key="1">
    <citation type="journal article" date="2019" name="Nat. Ecol. Evol.">
        <title>Megaphylogeny resolves global patterns of mushroom evolution.</title>
        <authorList>
            <person name="Varga T."/>
            <person name="Krizsan K."/>
            <person name="Foldi C."/>
            <person name="Dima B."/>
            <person name="Sanchez-Garcia M."/>
            <person name="Sanchez-Ramirez S."/>
            <person name="Szollosi G.J."/>
            <person name="Szarkandi J.G."/>
            <person name="Papp V."/>
            <person name="Albert L."/>
            <person name="Andreopoulos W."/>
            <person name="Angelini C."/>
            <person name="Antonin V."/>
            <person name="Barry K.W."/>
            <person name="Bougher N.L."/>
            <person name="Buchanan P."/>
            <person name="Buyck B."/>
            <person name="Bense V."/>
            <person name="Catcheside P."/>
            <person name="Chovatia M."/>
            <person name="Cooper J."/>
            <person name="Damon W."/>
            <person name="Desjardin D."/>
            <person name="Finy P."/>
            <person name="Geml J."/>
            <person name="Haridas S."/>
            <person name="Hughes K."/>
            <person name="Justo A."/>
            <person name="Karasinski D."/>
            <person name="Kautmanova I."/>
            <person name="Kiss B."/>
            <person name="Kocsube S."/>
            <person name="Kotiranta H."/>
            <person name="LaButti K.M."/>
            <person name="Lechner B.E."/>
            <person name="Liimatainen K."/>
            <person name="Lipzen A."/>
            <person name="Lukacs Z."/>
            <person name="Mihaltcheva S."/>
            <person name="Morgado L.N."/>
            <person name="Niskanen T."/>
            <person name="Noordeloos M.E."/>
            <person name="Ohm R.A."/>
            <person name="Ortiz-Santana B."/>
            <person name="Ovrebo C."/>
            <person name="Racz N."/>
            <person name="Riley R."/>
            <person name="Savchenko A."/>
            <person name="Shiryaev A."/>
            <person name="Soop K."/>
            <person name="Spirin V."/>
            <person name="Szebenyi C."/>
            <person name="Tomsovsky M."/>
            <person name="Tulloss R.E."/>
            <person name="Uehling J."/>
            <person name="Grigoriev I.V."/>
            <person name="Vagvolgyi C."/>
            <person name="Papp T."/>
            <person name="Martin F.M."/>
            <person name="Miettinen O."/>
            <person name="Hibbett D.S."/>
            <person name="Nagy L.G."/>
        </authorList>
    </citation>
    <scope>NUCLEOTIDE SEQUENCE [LARGE SCALE GENOMIC DNA]</scope>
    <source>
        <strain evidence="1 2">CBS 121175</strain>
    </source>
</reference>
<dbReference type="EMBL" id="ML210160">
    <property type="protein sequence ID" value="TFK27878.1"/>
    <property type="molecule type" value="Genomic_DNA"/>
</dbReference>
<dbReference type="STRING" id="230819.A0A5C3L5A2"/>
<dbReference type="AlphaFoldDB" id="A0A5C3L5A2"/>